<evidence type="ECO:0000313" key="7">
    <source>
        <dbReference type="Proteomes" id="UP000318538"/>
    </source>
</evidence>
<dbReference type="InterPro" id="IPR003692">
    <property type="entry name" value="Hydantoinase_B"/>
</dbReference>
<dbReference type="Pfam" id="PF19278">
    <property type="entry name" value="Hydant_A_C"/>
    <property type="match status" value="1"/>
</dbReference>
<dbReference type="RefSeq" id="WP_145167453.1">
    <property type="nucleotide sequence ID" value="NZ_CP036525.1"/>
</dbReference>
<dbReference type="InterPro" id="IPR002821">
    <property type="entry name" value="Hydantoinase_A"/>
</dbReference>
<accession>A0A517N3J5</accession>
<comment type="similarity">
    <text evidence="1">Belongs to the oxoprolinase family.</text>
</comment>
<gene>
    <name evidence="6" type="primary">apc3</name>
    <name evidence="6" type="ORF">K227x_00700</name>
</gene>
<dbReference type="Proteomes" id="UP000318538">
    <property type="component" value="Chromosome"/>
</dbReference>
<feature type="domain" description="Hydantoinase B/oxoprolinase" evidence="3">
    <location>
        <begin position="766"/>
        <end position="1277"/>
    </location>
</feature>
<dbReference type="Pfam" id="PF01968">
    <property type="entry name" value="Hydantoinase_A"/>
    <property type="match status" value="1"/>
</dbReference>
<dbReference type="OrthoDB" id="9768323at2"/>
<name>A0A517N3J5_9BACT</name>
<dbReference type="Pfam" id="PF02538">
    <property type="entry name" value="Hydantoinase_B"/>
    <property type="match status" value="1"/>
</dbReference>
<dbReference type="InterPro" id="IPR049517">
    <property type="entry name" value="ACX-like_C"/>
</dbReference>
<feature type="domain" description="Acetophenone carboxylase-like C-terminal" evidence="5">
    <location>
        <begin position="569"/>
        <end position="734"/>
    </location>
</feature>
<evidence type="ECO:0000259" key="4">
    <source>
        <dbReference type="Pfam" id="PF05378"/>
    </source>
</evidence>
<dbReference type="PANTHER" id="PTHR11365">
    <property type="entry name" value="5-OXOPROLINASE RELATED"/>
    <property type="match status" value="1"/>
</dbReference>
<dbReference type="KEGG" id="rlc:K227x_00700"/>
<feature type="domain" description="Hydantoinase/oxoprolinase N-terminal" evidence="4">
    <location>
        <begin position="133"/>
        <end position="251"/>
    </location>
</feature>
<evidence type="ECO:0000256" key="1">
    <source>
        <dbReference type="ARBA" id="ARBA00010403"/>
    </source>
</evidence>
<dbReference type="GO" id="GO:0006749">
    <property type="term" value="P:glutathione metabolic process"/>
    <property type="evidence" value="ECO:0007669"/>
    <property type="project" value="TreeGrafter"/>
</dbReference>
<keyword evidence="6" id="KW-0436">Ligase</keyword>
<organism evidence="6 7">
    <name type="scientific">Rubripirellula lacrimiformis</name>
    <dbReference type="NCBI Taxonomy" id="1930273"/>
    <lineage>
        <taxon>Bacteria</taxon>
        <taxon>Pseudomonadati</taxon>
        <taxon>Planctomycetota</taxon>
        <taxon>Planctomycetia</taxon>
        <taxon>Pirellulales</taxon>
        <taxon>Pirellulaceae</taxon>
        <taxon>Rubripirellula</taxon>
    </lineage>
</organism>
<dbReference type="InterPro" id="IPR045079">
    <property type="entry name" value="Oxoprolinase-like"/>
</dbReference>
<dbReference type="InterPro" id="IPR008040">
    <property type="entry name" value="Hydant_A_N"/>
</dbReference>
<dbReference type="GO" id="GO:0016874">
    <property type="term" value="F:ligase activity"/>
    <property type="evidence" value="ECO:0007669"/>
    <property type="project" value="UniProtKB-KW"/>
</dbReference>
<proteinExistence type="inferred from homology"/>
<evidence type="ECO:0000259" key="3">
    <source>
        <dbReference type="Pfam" id="PF02538"/>
    </source>
</evidence>
<dbReference type="EC" id="6.4.1.8" evidence="6"/>
<dbReference type="PANTHER" id="PTHR11365:SF23">
    <property type="entry name" value="HYPOTHETICAL 5-OXOPROLINASE (EUROFUNG)-RELATED"/>
    <property type="match status" value="1"/>
</dbReference>
<dbReference type="GO" id="GO:0017168">
    <property type="term" value="F:5-oxoprolinase (ATP-hydrolyzing) activity"/>
    <property type="evidence" value="ECO:0007669"/>
    <property type="project" value="TreeGrafter"/>
</dbReference>
<dbReference type="GO" id="GO:0005829">
    <property type="term" value="C:cytosol"/>
    <property type="evidence" value="ECO:0007669"/>
    <property type="project" value="TreeGrafter"/>
</dbReference>
<evidence type="ECO:0000259" key="5">
    <source>
        <dbReference type="Pfam" id="PF19278"/>
    </source>
</evidence>
<evidence type="ECO:0000313" key="6">
    <source>
        <dbReference type="EMBL" id="QDT01703.1"/>
    </source>
</evidence>
<feature type="domain" description="Hydantoinase A/oxoprolinase" evidence="2">
    <location>
        <begin position="271"/>
        <end position="549"/>
    </location>
</feature>
<evidence type="ECO:0000259" key="2">
    <source>
        <dbReference type="Pfam" id="PF01968"/>
    </source>
</evidence>
<protein>
    <submittedName>
        <fullName evidence="6">Acetophenone carboxylase gamma subunit</fullName>
        <ecNumber evidence="6">6.4.1.8</ecNumber>
    </submittedName>
</protein>
<sequence>MTISVWADVGGTFTDCFVVCDGIRQATKVLSSALVYANVQQVQSDRSFVVDDLWGQSVQSFWVGADAMMVGRDGRVGATAKITSHRGLVIELDRPMNGRVGDRIQLDPGIQSPVLATRGLLGIPLTDRLPPMDVRLGTTRGTNALLTRQGAKTALVITKGFGDLLWIGQQNRPDLFAMDIVKPTPLTETVVEIDERLDCDGNVLRVLDRDRVRDQLRQLYDQGIQSLAIALMHSHVRDEHERVVQELARQVGFVDISRSSEVAPLIKLASRAETTTLDAYLNPILTRYVSEVWDQFGGPTTCHFRLMTSAGNLVAPNAFRGRDSILSGPAGGVVALADVATAAGANHAIGFDMGGTSTDVSRFEGTVGRRQESVVAGVSVMTPMMDIETVAAGGGSICDYVDGRMTVGPASAGANPGPACYGRGGPLTVTDVNLLLGRIPADRFPFALDRDAAQQRLESIGLAMGRDGLGDNRSLAEGFLDIAVAHMSEAVRTVSTAQGSDVRDMALVGFGGAAGQHLCRVATALGMKRILDHHDAGMLSALGMGLANIGRVVTTGVYRLLHQIQPDALHKLAKQIAAEATEQLAAEGVGDREPHFRYECDVRYQGTDAALMVPLEPIDSIGTRFHQMHQDTFGYHQPDRSVEIVAVRCEATLASAVQESVDVQRAENAASIQPNQRVQFWHQGRMIDADQVDREGLRLGDVVVGPAMIVADHATLLVEPQWMARVIDHRMIELLPADRTPVDPATREQAEDEQVQDENGIARVSDPVSVEIVARRLQGIADAMGEVLRRTSISVNVKERRDYSCAVFRGDGLLIANAPHVPVHLGAMGHTVRHLMTAYPMMSPGDAWLSNDPMSGGSHLPDVTLVMPVFVDPDSEPGTPDYFVASRAHHAEIGGRTPGSMPPDAVSLAEEGVLIRDFALVRSGHSDVQGLRQLLSSGRYPSRSVDENLADIAAAQAACIHGVTALRELAGQHSIDQLNQWMQAILDLAGDAMNRWIETLNDEAMVFEDALDDGTPIGVMIRRVGDRLSIRFDPTPVHRFGFNATPAIVTAAVLYVLRCVAGTNLPLCEGVLRDVDLEIPAGMLNPPADDDPAKCPAVVAGNVETSQKIVDVLLGALGVAAASQGTMNNVIFGDDTFGYYETIGGGSGATANQDGADAVHTHMTNTRITDPEVVESRLPIRLWQFAIRRGSGGAGLHRGGDGIVREFEFLRPLTLSLLTGRRTTGPYGVAGGSPGAAGRNRLVHDGVDTVLPASITRPVSVGDRLIIETPGGGGWGSQSRPS</sequence>
<dbReference type="EMBL" id="CP036525">
    <property type="protein sequence ID" value="QDT01703.1"/>
    <property type="molecule type" value="Genomic_DNA"/>
</dbReference>
<keyword evidence="7" id="KW-1185">Reference proteome</keyword>
<reference evidence="6 7" key="1">
    <citation type="submission" date="2019-02" db="EMBL/GenBank/DDBJ databases">
        <title>Deep-cultivation of Planctomycetes and their phenomic and genomic characterization uncovers novel biology.</title>
        <authorList>
            <person name="Wiegand S."/>
            <person name="Jogler M."/>
            <person name="Boedeker C."/>
            <person name="Pinto D."/>
            <person name="Vollmers J."/>
            <person name="Rivas-Marin E."/>
            <person name="Kohn T."/>
            <person name="Peeters S.H."/>
            <person name="Heuer A."/>
            <person name="Rast P."/>
            <person name="Oberbeckmann S."/>
            <person name="Bunk B."/>
            <person name="Jeske O."/>
            <person name="Meyerdierks A."/>
            <person name="Storesund J.E."/>
            <person name="Kallscheuer N."/>
            <person name="Luecker S."/>
            <person name="Lage O.M."/>
            <person name="Pohl T."/>
            <person name="Merkel B.J."/>
            <person name="Hornburger P."/>
            <person name="Mueller R.-W."/>
            <person name="Bruemmer F."/>
            <person name="Labrenz M."/>
            <person name="Spormann A.M."/>
            <person name="Op den Camp H."/>
            <person name="Overmann J."/>
            <person name="Amann R."/>
            <person name="Jetten M.S.M."/>
            <person name="Mascher T."/>
            <person name="Medema M.H."/>
            <person name="Devos D.P."/>
            <person name="Kaster A.-K."/>
            <person name="Ovreas L."/>
            <person name="Rohde M."/>
            <person name="Galperin M.Y."/>
            <person name="Jogler C."/>
        </authorList>
    </citation>
    <scope>NUCLEOTIDE SEQUENCE [LARGE SCALE GENOMIC DNA]</scope>
    <source>
        <strain evidence="6 7">K22_7</strain>
    </source>
</reference>
<dbReference type="Pfam" id="PF05378">
    <property type="entry name" value="Hydant_A_N"/>
    <property type="match status" value="1"/>
</dbReference>